<accession>A0A644YTU6</accession>
<gene>
    <name evidence="1" type="ORF">SDC9_78563</name>
</gene>
<reference evidence="1" key="1">
    <citation type="submission" date="2019-08" db="EMBL/GenBank/DDBJ databases">
        <authorList>
            <person name="Kucharzyk K."/>
            <person name="Murdoch R.W."/>
            <person name="Higgins S."/>
            <person name="Loffler F."/>
        </authorList>
    </citation>
    <scope>NUCLEOTIDE SEQUENCE</scope>
</reference>
<protein>
    <submittedName>
        <fullName evidence="1">Uncharacterized protein</fullName>
    </submittedName>
</protein>
<dbReference type="EMBL" id="VSSQ01006238">
    <property type="protein sequence ID" value="MPM32005.1"/>
    <property type="molecule type" value="Genomic_DNA"/>
</dbReference>
<sequence length="110" mass="12872">MNNGIIAYVCILFMNQYGINTRFEYDIKMEFFEDCLAVKRYFVSFYIYNFSGIFIYKIFVPGLQNSCCQLAANAFLEIGLVDLYFVSQTEYIKYILVSFVTDSPEQGGYR</sequence>
<organism evidence="1">
    <name type="scientific">bioreactor metagenome</name>
    <dbReference type="NCBI Taxonomy" id="1076179"/>
    <lineage>
        <taxon>unclassified sequences</taxon>
        <taxon>metagenomes</taxon>
        <taxon>ecological metagenomes</taxon>
    </lineage>
</organism>
<evidence type="ECO:0000313" key="1">
    <source>
        <dbReference type="EMBL" id="MPM32005.1"/>
    </source>
</evidence>
<name>A0A644YTU6_9ZZZZ</name>
<dbReference type="AlphaFoldDB" id="A0A644YTU6"/>
<comment type="caution">
    <text evidence="1">The sequence shown here is derived from an EMBL/GenBank/DDBJ whole genome shotgun (WGS) entry which is preliminary data.</text>
</comment>
<proteinExistence type="predicted"/>